<dbReference type="AlphaFoldDB" id="A0A314ZFC1"/>
<organism evidence="1 2">
    <name type="scientific">Prunus yedoensis var. nudiflora</name>
    <dbReference type="NCBI Taxonomy" id="2094558"/>
    <lineage>
        <taxon>Eukaryota</taxon>
        <taxon>Viridiplantae</taxon>
        <taxon>Streptophyta</taxon>
        <taxon>Embryophyta</taxon>
        <taxon>Tracheophyta</taxon>
        <taxon>Spermatophyta</taxon>
        <taxon>Magnoliopsida</taxon>
        <taxon>eudicotyledons</taxon>
        <taxon>Gunneridae</taxon>
        <taxon>Pentapetalae</taxon>
        <taxon>rosids</taxon>
        <taxon>fabids</taxon>
        <taxon>Rosales</taxon>
        <taxon>Rosaceae</taxon>
        <taxon>Amygdaloideae</taxon>
        <taxon>Amygdaleae</taxon>
        <taxon>Prunus</taxon>
    </lineage>
</organism>
<accession>A0A314ZFC1</accession>
<proteinExistence type="predicted"/>
<keyword evidence="2" id="KW-1185">Reference proteome</keyword>
<dbReference type="Proteomes" id="UP000250321">
    <property type="component" value="Unassembled WGS sequence"/>
</dbReference>
<name>A0A314ZFC1_PRUYE</name>
<reference evidence="1 2" key="1">
    <citation type="submission" date="2018-02" db="EMBL/GenBank/DDBJ databases">
        <title>Draft genome of wild Prunus yedoensis var. nudiflora.</title>
        <authorList>
            <person name="Baek S."/>
            <person name="Kim J.-H."/>
            <person name="Choi K."/>
            <person name="Kim G.-B."/>
            <person name="Cho A."/>
            <person name="Jang H."/>
            <person name="Shin C.-H."/>
            <person name="Yu H.-J."/>
            <person name="Mun J.-H."/>
        </authorList>
    </citation>
    <scope>NUCLEOTIDE SEQUENCE [LARGE SCALE GENOMIC DNA]</scope>
    <source>
        <strain evidence="2">cv. Jeju island</strain>
        <tissue evidence="1">Leaf</tissue>
    </source>
</reference>
<comment type="caution">
    <text evidence="1">The sequence shown here is derived from an EMBL/GenBank/DDBJ whole genome shotgun (WGS) entry which is preliminary data.</text>
</comment>
<protein>
    <submittedName>
        <fullName evidence="1">Uncharacterized protein</fullName>
    </submittedName>
</protein>
<sequence>MLPKFRARSEINRCKKLDDSSSKAVRSFNGVFGVLHSSSDRISLKTHQLTPSHKFCCCPSFGLDPKSISVRIGRGKKLDNSSSKAVRSKLDWFVYCRVLAIGFHSKLTKCLLPPYCDVAQVLGSI</sequence>
<dbReference type="EMBL" id="PJQY01001678">
    <property type="protein sequence ID" value="PQQ00596.1"/>
    <property type="molecule type" value="Genomic_DNA"/>
</dbReference>
<gene>
    <name evidence="1" type="ORF">Pyn_05429</name>
</gene>
<evidence type="ECO:0000313" key="1">
    <source>
        <dbReference type="EMBL" id="PQQ00596.1"/>
    </source>
</evidence>
<evidence type="ECO:0000313" key="2">
    <source>
        <dbReference type="Proteomes" id="UP000250321"/>
    </source>
</evidence>